<dbReference type="InterPro" id="IPR029045">
    <property type="entry name" value="ClpP/crotonase-like_dom_sf"/>
</dbReference>
<name>A0A2S6N5C2_9HYPH</name>
<evidence type="ECO:0000313" key="1">
    <source>
        <dbReference type="EMBL" id="PPQ29811.1"/>
    </source>
</evidence>
<evidence type="ECO:0008006" key="3">
    <source>
        <dbReference type="Google" id="ProtNLM"/>
    </source>
</evidence>
<gene>
    <name evidence="1" type="ORF">CCR94_14285</name>
</gene>
<comment type="caution">
    <text evidence="1">The sequence shown here is derived from an EMBL/GenBank/DDBJ whole genome shotgun (WGS) entry which is preliminary data.</text>
</comment>
<sequence length="299" mass="32668">MELRLVIRPREPAEFPGWSFPTLDVEFDGASRAFWMFYKADTPPCFTLQTINDIVDVRESLRALFRAADPEAFPVRYFVMASRRSGIFNLGGDLATFADSIRKGSRAAFRRYGHAAIDGLYGLTQGFGLPIVTLALVQGDALGGGLEAALAEDFLIAERGAKLGMPEVAFNTFPGMGAASTLTRRMGAAWAEEVMMSGKVFSGAEMHEQGLVDVLAEDGDGVACANKWIAGDESRFSDLRSVAQSRRACLPISYEELIAVNDQWGECCYSVGPADIRHMDRLVSAQRKKTQARNKTTSS</sequence>
<accession>A0A2S6N5C2</accession>
<proteinExistence type="predicted"/>
<dbReference type="CDD" id="cd06558">
    <property type="entry name" value="crotonase-like"/>
    <property type="match status" value="1"/>
</dbReference>
<dbReference type="AlphaFoldDB" id="A0A2S6N5C2"/>
<dbReference type="Gene3D" id="6.20.390.30">
    <property type="match status" value="1"/>
</dbReference>
<dbReference type="EMBL" id="NHSJ01000087">
    <property type="protein sequence ID" value="PPQ29811.1"/>
    <property type="molecule type" value="Genomic_DNA"/>
</dbReference>
<dbReference type="Gene3D" id="3.90.226.10">
    <property type="entry name" value="2-enoyl-CoA Hydratase, Chain A, domain 1"/>
    <property type="match status" value="1"/>
</dbReference>
<keyword evidence="2" id="KW-1185">Reference proteome</keyword>
<evidence type="ECO:0000313" key="2">
    <source>
        <dbReference type="Proteomes" id="UP000239089"/>
    </source>
</evidence>
<dbReference type="PANTHER" id="PTHR11941:SF54">
    <property type="entry name" value="ENOYL-COA HYDRATASE, MITOCHONDRIAL"/>
    <property type="match status" value="1"/>
</dbReference>
<dbReference type="SUPFAM" id="SSF52096">
    <property type="entry name" value="ClpP/crotonase"/>
    <property type="match status" value="1"/>
</dbReference>
<dbReference type="GO" id="GO:0006635">
    <property type="term" value="P:fatty acid beta-oxidation"/>
    <property type="evidence" value="ECO:0007669"/>
    <property type="project" value="TreeGrafter"/>
</dbReference>
<dbReference type="RefSeq" id="WP_104508519.1">
    <property type="nucleotide sequence ID" value="NZ_JACIGC010000003.1"/>
</dbReference>
<protein>
    <recommendedName>
        <fullName evidence="3">Enoyl-CoA hydratase</fullName>
    </recommendedName>
</protein>
<dbReference type="OrthoDB" id="9802362at2"/>
<dbReference type="Proteomes" id="UP000239089">
    <property type="component" value="Unassembled WGS sequence"/>
</dbReference>
<reference evidence="1 2" key="1">
    <citation type="journal article" date="2018" name="Arch. Microbiol.">
        <title>New insights into the metabolic potential of the phototrophic purple bacterium Rhodopila globiformis DSM 161(T) from its draft genome sequence and evidence for a vanadium-dependent nitrogenase.</title>
        <authorList>
            <person name="Imhoff J.F."/>
            <person name="Rahn T."/>
            <person name="Kunzel S."/>
            <person name="Neulinger S.C."/>
        </authorList>
    </citation>
    <scope>NUCLEOTIDE SEQUENCE [LARGE SCALE GENOMIC DNA]</scope>
    <source>
        <strain evidence="1 2">DSM 16996</strain>
    </source>
</reference>
<dbReference type="GO" id="GO:0003824">
    <property type="term" value="F:catalytic activity"/>
    <property type="evidence" value="ECO:0007669"/>
    <property type="project" value="UniProtKB-ARBA"/>
</dbReference>
<dbReference type="PANTHER" id="PTHR11941">
    <property type="entry name" value="ENOYL-COA HYDRATASE-RELATED"/>
    <property type="match status" value="1"/>
</dbReference>
<dbReference type="Pfam" id="PF00378">
    <property type="entry name" value="ECH_1"/>
    <property type="match status" value="1"/>
</dbReference>
<dbReference type="InterPro" id="IPR001753">
    <property type="entry name" value="Enoyl-CoA_hydra/iso"/>
</dbReference>
<organism evidence="1 2">
    <name type="scientific">Rhodoblastus sphagnicola</name>
    <dbReference type="NCBI Taxonomy" id="333368"/>
    <lineage>
        <taxon>Bacteria</taxon>
        <taxon>Pseudomonadati</taxon>
        <taxon>Pseudomonadota</taxon>
        <taxon>Alphaproteobacteria</taxon>
        <taxon>Hyphomicrobiales</taxon>
        <taxon>Rhodoblastaceae</taxon>
        <taxon>Rhodoblastus</taxon>
    </lineage>
</organism>
<dbReference type="NCBIfam" id="NF006452">
    <property type="entry name" value="PRK08788.1"/>
    <property type="match status" value="1"/>
</dbReference>